<dbReference type="OrthoDB" id="9804723at2"/>
<dbReference type="PANTHER" id="PTHR43798:SF33">
    <property type="entry name" value="HYDROLASE, PUTATIVE (AFU_ORTHOLOGUE AFUA_2G14860)-RELATED"/>
    <property type="match status" value="1"/>
</dbReference>
<dbReference type="GO" id="GO:0047372">
    <property type="term" value="F:monoacylglycerol lipase activity"/>
    <property type="evidence" value="ECO:0007669"/>
    <property type="project" value="TreeGrafter"/>
</dbReference>
<sequence>MAPDTTWRDRPRDAFGQLAAIRDGEGPTVLLLHGVGLRAEAWAAQIDALAPRHTVIAPDMAGHGHSAGFSQSPALADYADRVAEALDTPAHLVGHSMGALIALDLAARYPHLARSVTAVNAVYQRPPDAARAIRARAAAMSDDAPPDPSAPLDRWFGAVPSAARDACERWLRAAPATGYNQAYTLFAHHDAGDVPLHAIKAPVMCVTGSDDPNSTPDMSRALASATGGTAHVIDGAAHMLPMTHADTLTPLLTRHFTGA</sequence>
<dbReference type="InterPro" id="IPR029058">
    <property type="entry name" value="AB_hydrolase_fold"/>
</dbReference>
<reference evidence="2 3" key="1">
    <citation type="journal article" date="2015" name="Int. J. Syst. Evol. Microbiol.">
        <title>Aestuariivita atlantica sp. nov., isolated from deep sea sediment of the Atlantic Ocean.</title>
        <authorList>
            <person name="Li G."/>
            <person name="Lai Q."/>
            <person name="Du Y."/>
            <person name="Liu X."/>
            <person name="Sun F."/>
            <person name="Shao Z."/>
        </authorList>
    </citation>
    <scope>NUCLEOTIDE SEQUENCE [LARGE SCALE GENOMIC DNA]</scope>
    <source>
        <strain evidence="2 3">22II-S11-z3</strain>
    </source>
</reference>
<comment type="caution">
    <text evidence="2">The sequence shown here is derived from an EMBL/GenBank/DDBJ whole genome shotgun (WGS) entry which is preliminary data.</text>
</comment>
<feature type="domain" description="AB hydrolase-1" evidence="1">
    <location>
        <begin position="29"/>
        <end position="246"/>
    </location>
</feature>
<name>A0A0L1JNS2_9RHOB</name>
<dbReference type="GO" id="GO:0016020">
    <property type="term" value="C:membrane"/>
    <property type="evidence" value="ECO:0007669"/>
    <property type="project" value="TreeGrafter"/>
</dbReference>
<accession>A0A0L1JNS2</accession>
<dbReference type="Pfam" id="PF12697">
    <property type="entry name" value="Abhydrolase_6"/>
    <property type="match status" value="1"/>
</dbReference>
<dbReference type="InterPro" id="IPR050266">
    <property type="entry name" value="AB_hydrolase_sf"/>
</dbReference>
<gene>
    <name evidence="2" type="ORF">ATO11_13345</name>
</gene>
<evidence type="ECO:0000313" key="2">
    <source>
        <dbReference type="EMBL" id="KNG93406.1"/>
    </source>
</evidence>
<dbReference type="AlphaFoldDB" id="A0A0L1JNS2"/>
<evidence type="ECO:0000313" key="3">
    <source>
        <dbReference type="Proteomes" id="UP000036938"/>
    </source>
</evidence>
<dbReference type="Gene3D" id="3.40.50.1820">
    <property type="entry name" value="alpha/beta hydrolase"/>
    <property type="match status" value="1"/>
</dbReference>
<dbReference type="PANTHER" id="PTHR43798">
    <property type="entry name" value="MONOACYLGLYCEROL LIPASE"/>
    <property type="match status" value="1"/>
</dbReference>
<evidence type="ECO:0000259" key="1">
    <source>
        <dbReference type="Pfam" id="PF12697"/>
    </source>
</evidence>
<dbReference type="Proteomes" id="UP000036938">
    <property type="component" value="Unassembled WGS sequence"/>
</dbReference>
<proteinExistence type="predicted"/>
<dbReference type="STRING" id="1317121.ATO11_13345"/>
<dbReference type="GO" id="GO:0046464">
    <property type="term" value="P:acylglycerol catabolic process"/>
    <property type="evidence" value="ECO:0007669"/>
    <property type="project" value="TreeGrafter"/>
</dbReference>
<dbReference type="PATRIC" id="fig|1317121.7.peg.3381"/>
<dbReference type="SUPFAM" id="SSF53474">
    <property type="entry name" value="alpha/beta-Hydrolases"/>
    <property type="match status" value="1"/>
</dbReference>
<dbReference type="EMBL" id="AQQZ01000005">
    <property type="protein sequence ID" value="KNG93406.1"/>
    <property type="molecule type" value="Genomic_DNA"/>
</dbReference>
<dbReference type="RefSeq" id="WP_050531379.1">
    <property type="nucleotide sequence ID" value="NZ_AQQZ01000005.1"/>
</dbReference>
<keyword evidence="3" id="KW-1185">Reference proteome</keyword>
<protein>
    <recommendedName>
        <fullName evidence="1">AB hydrolase-1 domain-containing protein</fullName>
    </recommendedName>
</protein>
<organism evidence="2 3">
    <name type="scientific">Pseudaestuariivita atlantica</name>
    <dbReference type="NCBI Taxonomy" id="1317121"/>
    <lineage>
        <taxon>Bacteria</taxon>
        <taxon>Pseudomonadati</taxon>
        <taxon>Pseudomonadota</taxon>
        <taxon>Alphaproteobacteria</taxon>
        <taxon>Rhodobacterales</taxon>
        <taxon>Paracoccaceae</taxon>
        <taxon>Pseudaestuariivita</taxon>
    </lineage>
</organism>
<dbReference type="InterPro" id="IPR000073">
    <property type="entry name" value="AB_hydrolase_1"/>
</dbReference>